<dbReference type="STRING" id="1802514.A2955_04120"/>
<accession>A0A1F8B0I3</accession>
<dbReference type="Proteomes" id="UP000177501">
    <property type="component" value="Unassembled WGS sequence"/>
</dbReference>
<reference evidence="1 2" key="1">
    <citation type="journal article" date="2016" name="Nat. Commun.">
        <title>Thousands of microbial genomes shed light on interconnected biogeochemical processes in an aquifer system.</title>
        <authorList>
            <person name="Anantharaman K."/>
            <person name="Brown C.T."/>
            <person name="Hug L.A."/>
            <person name="Sharon I."/>
            <person name="Castelle C.J."/>
            <person name="Probst A.J."/>
            <person name="Thomas B.C."/>
            <person name="Singh A."/>
            <person name="Wilkins M.J."/>
            <person name="Karaoz U."/>
            <person name="Brodie E.L."/>
            <person name="Williams K.H."/>
            <person name="Hubbard S.S."/>
            <person name="Banfield J.F."/>
        </authorList>
    </citation>
    <scope>NUCLEOTIDE SEQUENCE [LARGE SCALE GENOMIC DNA]</scope>
</reference>
<protein>
    <recommendedName>
        <fullName evidence="3">Bacterial spore germination immunoglobulin-like domain-containing protein</fullName>
    </recommendedName>
</protein>
<evidence type="ECO:0000313" key="2">
    <source>
        <dbReference type="Proteomes" id="UP000177501"/>
    </source>
</evidence>
<dbReference type="Gene3D" id="2.60.40.10">
    <property type="entry name" value="Immunoglobulins"/>
    <property type="match status" value="1"/>
</dbReference>
<proteinExistence type="predicted"/>
<dbReference type="EMBL" id="MGHA01000058">
    <property type="protein sequence ID" value="OGM57507.1"/>
    <property type="molecule type" value="Genomic_DNA"/>
</dbReference>
<name>A0A1F8B0I3_9BACT</name>
<evidence type="ECO:0000313" key="1">
    <source>
        <dbReference type="EMBL" id="OGM57507.1"/>
    </source>
</evidence>
<gene>
    <name evidence="1" type="ORF">A2955_04120</name>
</gene>
<dbReference type="AlphaFoldDB" id="A0A1F8B0I3"/>
<organism evidence="1 2">
    <name type="scientific">Candidatus Woesebacteria bacterium RIFCSPLOWO2_01_FULL_37_19</name>
    <dbReference type="NCBI Taxonomy" id="1802514"/>
    <lineage>
        <taxon>Bacteria</taxon>
        <taxon>Candidatus Woeseibacteriota</taxon>
    </lineage>
</organism>
<evidence type="ECO:0008006" key="3">
    <source>
        <dbReference type="Google" id="ProtNLM"/>
    </source>
</evidence>
<dbReference type="InterPro" id="IPR013783">
    <property type="entry name" value="Ig-like_fold"/>
</dbReference>
<comment type="caution">
    <text evidence="1">The sequence shown here is derived from an EMBL/GenBank/DDBJ whole genome shotgun (WGS) entry which is preliminary data.</text>
</comment>
<sequence>MRKEVLFVIVAGIFLGLVIAFGMWRANTILKPAIDENPPNKNQLDERSTNDRESFQLAISKPQDKDVVTKDKVEISGISKSKVWIVISTENDDFLLQADEDGSFGQEVSLIGGANQLVVSAFDENGVKNDESLVLVYSSEFSEE</sequence>